<evidence type="ECO:0008006" key="3">
    <source>
        <dbReference type="Google" id="ProtNLM"/>
    </source>
</evidence>
<sequence length="151" mass="17678">LKIIYMVILETPYAVVTYREPQKVLLLTWLQKPVLSDLKSLYMQTLAFVKEHPFIVKYCSDLTLMGSFSREQENWLMHEFYPEVHHIINDNIFVAVVFSESHFNAIVMNYQATTMLPIHQIINFNYFTAQDEAVDWLVSVKKGQDTALLTD</sequence>
<name>A0ABW3SXU1_9BACT</name>
<feature type="non-terminal residue" evidence="1">
    <location>
        <position position="1"/>
    </location>
</feature>
<evidence type="ECO:0000313" key="1">
    <source>
        <dbReference type="EMBL" id="MFD1188741.1"/>
    </source>
</evidence>
<evidence type="ECO:0000313" key="2">
    <source>
        <dbReference type="Proteomes" id="UP001597094"/>
    </source>
</evidence>
<dbReference type="RefSeq" id="WP_377532806.1">
    <property type="nucleotide sequence ID" value="NZ_JBHTLD010000366.1"/>
</dbReference>
<dbReference type="Proteomes" id="UP001597094">
    <property type="component" value="Unassembled WGS sequence"/>
</dbReference>
<accession>A0ABW3SXU1</accession>
<reference evidence="2" key="1">
    <citation type="journal article" date="2019" name="Int. J. Syst. Evol. Microbiol.">
        <title>The Global Catalogue of Microorganisms (GCM) 10K type strain sequencing project: providing services to taxonomists for standard genome sequencing and annotation.</title>
        <authorList>
            <consortium name="The Broad Institute Genomics Platform"/>
            <consortium name="The Broad Institute Genome Sequencing Center for Infectious Disease"/>
            <person name="Wu L."/>
            <person name="Ma J."/>
        </authorList>
    </citation>
    <scope>NUCLEOTIDE SEQUENCE [LARGE SCALE GENOMIC DNA]</scope>
    <source>
        <strain evidence="2">JCM 31319</strain>
    </source>
</reference>
<keyword evidence="2" id="KW-1185">Reference proteome</keyword>
<protein>
    <recommendedName>
        <fullName evidence="3">STAS/SEC14 domain-containing protein</fullName>
    </recommendedName>
</protein>
<gene>
    <name evidence="1" type="ORF">ACFQ2O_21210</name>
</gene>
<organism evidence="1 2">
    <name type="scientific">Pontibacter rugosus</name>
    <dbReference type="NCBI Taxonomy" id="1745966"/>
    <lineage>
        <taxon>Bacteria</taxon>
        <taxon>Pseudomonadati</taxon>
        <taxon>Bacteroidota</taxon>
        <taxon>Cytophagia</taxon>
        <taxon>Cytophagales</taxon>
        <taxon>Hymenobacteraceae</taxon>
        <taxon>Pontibacter</taxon>
    </lineage>
</organism>
<proteinExistence type="predicted"/>
<comment type="caution">
    <text evidence="1">The sequence shown here is derived from an EMBL/GenBank/DDBJ whole genome shotgun (WGS) entry which is preliminary data.</text>
</comment>
<dbReference type="EMBL" id="JBHTLD010000366">
    <property type="protein sequence ID" value="MFD1188741.1"/>
    <property type="molecule type" value="Genomic_DNA"/>
</dbReference>